<dbReference type="AlphaFoldDB" id="A0A0S4INX9"/>
<dbReference type="GO" id="GO:0005509">
    <property type="term" value="F:calcium ion binding"/>
    <property type="evidence" value="ECO:0007669"/>
    <property type="project" value="InterPro"/>
</dbReference>
<sequence length="155" mass="17280">MTSQISQQQLVEYSEAFSLYDVDDSNSIAVARLQMVVSTLGITLPQAKIDEILARKSEEGESSISFEEFLYLVGPENTSVWQHTENTGRSRSKKLQAALGVFDTQGYGIISTVDLRRALREALHDHEIDDLVKKVDPKQTGKVDVQSLAEFLVGY</sequence>
<reference evidence="4" key="1">
    <citation type="submission" date="2015-09" db="EMBL/GenBank/DDBJ databases">
        <authorList>
            <consortium name="Pathogen Informatics"/>
        </authorList>
    </citation>
    <scope>NUCLEOTIDE SEQUENCE [LARGE SCALE GENOMIC DNA]</scope>
    <source>
        <strain evidence="4">Lake Konstanz</strain>
    </source>
</reference>
<gene>
    <name evidence="3" type="ORF">BSAL_03735</name>
</gene>
<dbReference type="InterPro" id="IPR002048">
    <property type="entry name" value="EF_hand_dom"/>
</dbReference>
<dbReference type="VEuPathDB" id="TriTrypDB:BSAL_03735"/>
<accession>A0A0S4INX9</accession>
<name>A0A0S4INX9_BODSA</name>
<dbReference type="FunFam" id="1.10.238.10:FF:000178">
    <property type="entry name" value="Calmodulin-2 A"/>
    <property type="match status" value="1"/>
</dbReference>
<dbReference type="Proteomes" id="UP000051952">
    <property type="component" value="Unassembled WGS sequence"/>
</dbReference>
<evidence type="ECO:0000313" key="3">
    <source>
        <dbReference type="EMBL" id="CUE85974.1"/>
    </source>
</evidence>
<dbReference type="EMBL" id="CYKH01000204">
    <property type="protein sequence ID" value="CUE85974.1"/>
    <property type="molecule type" value="Genomic_DNA"/>
</dbReference>
<keyword evidence="4" id="KW-1185">Reference proteome</keyword>
<dbReference type="PROSITE" id="PS50222">
    <property type="entry name" value="EF_HAND_2"/>
    <property type="match status" value="1"/>
</dbReference>
<keyword evidence="1" id="KW-0677">Repeat</keyword>
<dbReference type="SUPFAM" id="SSF47473">
    <property type="entry name" value="EF-hand"/>
    <property type="match status" value="1"/>
</dbReference>
<evidence type="ECO:0000256" key="1">
    <source>
        <dbReference type="ARBA" id="ARBA00022737"/>
    </source>
</evidence>
<dbReference type="OMA" id="WQHTENT"/>
<dbReference type="PANTHER" id="PTHR23048:SF0">
    <property type="entry name" value="CALMODULIN LIKE 3"/>
    <property type="match status" value="1"/>
</dbReference>
<protein>
    <recommendedName>
        <fullName evidence="2">EF-hand domain-containing protein</fullName>
    </recommendedName>
</protein>
<proteinExistence type="predicted"/>
<dbReference type="CDD" id="cd00051">
    <property type="entry name" value="EFh"/>
    <property type="match status" value="1"/>
</dbReference>
<dbReference type="PANTHER" id="PTHR23048">
    <property type="entry name" value="MYOSIN LIGHT CHAIN 1, 3"/>
    <property type="match status" value="1"/>
</dbReference>
<dbReference type="InterPro" id="IPR011992">
    <property type="entry name" value="EF-hand-dom_pair"/>
</dbReference>
<dbReference type="Pfam" id="PF13499">
    <property type="entry name" value="EF-hand_7"/>
    <property type="match status" value="1"/>
</dbReference>
<evidence type="ECO:0000259" key="2">
    <source>
        <dbReference type="PROSITE" id="PS50222"/>
    </source>
</evidence>
<organism evidence="3 4">
    <name type="scientific">Bodo saltans</name>
    <name type="common">Flagellated protozoan</name>
    <dbReference type="NCBI Taxonomy" id="75058"/>
    <lineage>
        <taxon>Eukaryota</taxon>
        <taxon>Discoba</taxon>
        <taxon>Euglenozoa</taxon>
        <taxon>Kinetoplastea</taxon>
        <taxon>Metakinetoplastina</taxon>
        <taxon>Eubodonida</taxon>
        <taxon>Bodonidae</taxon>
        <taxon>Bodo</taxon>
    </lineage>
</organism>
<dbReference type="GO" id="GO:0016460">
    <property type="term" value="C:myosin II complex"/>
    <property type="evidence" value="ECO:0007669"/>
    <property type="project" value="TreeGrafter"/>
</dbReference>
<evidence type="ECO:0000313" key="4">
    <source>
        <dbReference type="Proteomes" id="UP000051952"/>
    </source>
</evidence>
<dbReference type="InterPro" id="IPR050230">
    <property type="entry name" value="CALM/Myosin/TropC-like"/>
</dbReference>
<feature type="domain" description="EF-hand" evidence="2">
    <location>
        <begin position="123"/>
        <end position="155"/>
    </location>
</feature>
<dbReference type="Gene3D" id="1.10.238.10">
    <property type="entry name" value="EF-hand"/>
    <property type="match status" value="1"/>
</dbReference>